<keyword evidence="7" id="KW-0325">Glycoprotein</keyword>
<evidence type="ECO:0000256" key="4">
    <source>
        <dbReference type="ARBA" id="ARBA00022801"/>
    </source>
</evidence>
<dbReference type="SUPFAM" id="SSF52151">
    <property type="entry name" value="FabD/lysophospholipase-like"/>
    <property type="match status" value="1"/>
</dbReference>
<gene>
    <name evidence="13" type="ORF">NKR23_g2667</name>
</gene>
<comment type="catalytic activity">
    <reaction evidence="8 10">
        <text>a 1-acyl-sn-glycero-3-phosphocholine + H2O = sn-glycerol 3-phosphocholine + a fatty acid + H(+)</text>
        <dbReference type="Rhea" id="RHEA:15177"/>
        <dbReference type="ChEBI" id="CHEBI:15377"/>
        <dbReference type="ChEBI" id="CHEBI:15378"/>
        <dbReference type="ChEBI" id="CHEBI:16870"/>
        <dbReference type="ChEBI" id="CHEBI:28868"/>
        <dbReference type="ChEBI" id="CHEBI:58168"/>
        <dbReference type="EC" id="3.1.1.5"/>
    </reaction>
</comment>
<dbReference type="InterPro" id="IPR002642">
    <property type="entry name" value="LysoPLipase_cat_dom"/>
</dbReference>
<comment type="similarity">
    <text evidence="1 10">Belongs to the lysophospholipase family.</text>
</comment>
<dbReference type="Pfam" id="PF01735">
    <property type="entry name" value="PLA2_B"/>
    <property type="match status" value="1"/>
</dbReference>
<evidence type="ECO:0000256" key="3">
    <source>
        <dbReference type="ARBA" id="ARBA00022729"/>
    </source>
</evidence>
<evidence type="ECO:0000256" key="2">
    <source>
        <dbReference type="ARBA" id="ARBA00013274"/>
    </source>
</evidence>
<dbReference type="GO" id="GO:0046475">
    <property type="term" value="P:glycerophospholipid catabolic process"/>
    <property type="evidence" value="ECO:0007669"/>
    <property type="project" value="TreeGrafter"/>
</dbReference>
<dbReference type="EMBL" id="JANBVO010000005">
    <property type="protein sequence ID" value="KAJ9151845.1"/>
    <property type="molecule type" value="Genomic_DNA"/>
</dbReference>
<dbReference type="SMART" id="SM00022">
    <property type="entry name" value="PLAc"/>
    <property type="match status" value="1"/>
</dbReference>
<evidence type="ECO:0000256" key="1">
    <source>
        <dbReference type="ARBA" id="ARBA00008780"/>
    </source>
</evidence>
<dbReference type="GO" id="GO:0004623">
    <property type="term" value="F:phospholipase A2 activity"/>
    <property type="evidence" value="ECO:0007669"/>
    <property type="project" value="TreeGrafter"/>
</dbReference>
<dbReference type="GO" id="GO:0004622">
    <property type="term" value="F:phosphatidylcholine lysophospholipase activity"/>
    <property type="evidence" value="ECO:0007669"/>
    <property type="project" value="UniProtKB-EC"/>
</dbReference>
<dbReference type="PANTHER" id="PTHR10728">
    <property type="entry name" value="CYTOSOLIC PHOSPHOLIPASE A2"/>
    <property type="match status" value="1"/>
</dbReference>
<evidence type="ECO:0000256" key="8">
    <source>
        <dbReference type="ARBA" id="ARBA00049531"/>
    </source>
</evidence>
<feature type="chain" id="PRO_5041488154" description="Lysophospholipase" evidence="10">
    <location>
        <begin position="21"/>
        <end position="663"/>
    </location>
</feature>
<dbReference type="GO" id="GO:0005829">
    <property type="term" value="C:cytosol"/>
    <property type="evidence" value="ECO:0007669"/>
    <property type="project" value="TreeGrafter"/>
</dbReference>
<evidence type="ECO:0000256" key="10">
    <source>
        <dbReference type="RuleBase" id="RU362103"/>
    </source>
</evidence>
<keyword evidence="14" id="KW-1185">Reference proteome</keyword>
<protein>
    <recommendedName>
        <fullName evidence="2 10">Lysophospholipase</fullName>
        <ecNumber evidence="2 10">3.1.1.5</ecNumber>
    </recommendedName>
</protein>
<evidence type="ECO:0000256" key="6">
    <source>
        <dbReference type="ARBA" id="ARBA00023098"/>
    </source>
</evidence>
<evidence type="ECO:0000259" key="12">
    <source>
        <dbReference type="PROSITE" id="PS51210"/>
    </source>
</evidence>
<reference evidence="13" key="1">
    <citation type="submission" date="2022-07" db="EMBL/GenBank/DDBJ databases">
        <title>Fungi with potential for degradation of polypropylene.</title>
        <authorList>
            <person name="Gostincar C."/>
        </authorList>
    </citation>
    <scope>NUCLEOTIDE SEQUENCE</scope>
    <source>
        <strain evidence="13">EXF-13308</strain>
    </source>
</reference>
<organism evidence="13 14">
    <name type="scientific">Pleurostoma richardsiae</name>
    <dbReference type="NCBI Taxonomy" id="41990"/>
    <lineage>
        <taxon>Eukaryota</taxon>
        <taxon>Fungi</taxon>
        <taxon>Dikarya</taxon>
        <taxon>Ascomycota</taxon>
        <taxon>Pezizomycotina</taxon>
        <taxon>Sordariomycetes</taxon>
        <taxon>Sordariomycetidae</taxon>
        <taxon>Calosphaeriales</taxon>
        <taxon>Pleurostomataceae</taxon>
        <taxon>Pleurostoma</taxon>
    </lineage>
</organism>
<name>A0AA38RWD1_9PEZI</name>
<accession>A0AA38RWD1</accession>
<dbReference type="PANTHER" id="PTHR10728:SF33">
    <property type="entry name" value="LYSOPHOSPHOLIPASE 1-RELATED"/>
    <property type="match status" value="1"/>
</dbReference>
<evidence type="ECO:0000256" key="7">
    <source>
        <dbReference type="ARBA" id="ARBA00023180"/>
    </source>
</evidence>
<proteinExistence type="inferred from homology"/>
<evidence type="ECO:0000256" key="11">
    <source>
        <dbReference type="SAM" id="MobiDB-lite"/>
    </source>
</evidence>
<evidence type="ECO:0000313" key="14">
    <source>
        <dbReference type="Proteomes" id="UP001174694"/>
    </source>
</evidence>
<evidence type="ECO:0000256" key="9">
    <source>
        <dbReference type="PROSITE-ProRule" id="PRU00555"/>
    </source>
</evidence>
<dbReference type="Proteomes" id="UP001174694">
    <property type="component" value="Unassembled WGS sequence"/>
</dbReference>
<feature type="domain" description="PLA2c" evidence="12">
    <location>
        <begin position="57"/>
        <end position="608"/>
    </location>
</feature>
<feature type="region of interest" description="Disordered" evidence="11">
    <location>
        <begin position="27"/>
        <end position="59"/>
    </location>
</feature>
<sequence>MLPSVLLALSCSALVGVASASAVPHAPLQARPRDGRPAHPRAVPNSPSGGYAPQSVDCPSNRPTIRDALSLSSNETSWLELRRNATLQPMIEFLNRSGTDKFDPASYVKGHSANVSALPNIGIAVSGGGYRALMNGAGFLAAADSRVTNTTNEGGIGGLLQAATYVAGLSGGGWLVGSLFANNFTTVEKLRDGSEGSSVWQFDSSIFSGPEEPGISIVNTASYWIDVADQVAEKADAGFDTSITDYWGRALSYQLINDTDGGPAYTFSSIALADNFKDASIPFPFLVADGRAPNETVISLNATVFEFNPFEMGSFDPTVFGFAPTEYLGSNFSGGSIPSNGHCVRGFDQYGYVMGTSSSLFNSFLLNNISSVVDLPDFALNAITDILEDLGDDNNDIAQYTPNPFLGYHNDTNPGASSQQLTLVDGGEDLQNIPLAPLINPLRAVDVIFAVDSSADTTYNWPNGTALRATYERSLSSIANGTQFPAVPDDHTFINLGLNQRPTFFGCDVANFSSGGAVPPLIVYIPNAPYTAMSNVSTFTPSYPDEQRNNIIRNGYDAATQGNGTVDSDWPACVACAVISRSLNRTGTAVPDVCTDCFTKYCWNGTLDTASDTGAYEPTFIIGDGETSAQENAAAGFVSGRGGAQPWKVALGVAGVVGFAALL</sequence>
<keyword evidence="5 9" id="KW-0442">Lipid degradation</keyword>
<evidence type="ECO:0000256" key="5">
    <source>
        <dbReference type="ARBA" id="ARBA00022963"/>
    </source>
</evidence>
<comment type="caution">
    <text evidence="13">The sequence shown here is derived from an EMBL/GenBank/DDBJ whole genome shotgun (WGS) entry which is preliminary data.</text>
</comment>
<dbReference type="FunFam" id="3.40.1090.10:FF:000010">
    <property type="entry name" value="Lysophospholipase"/>
    <property type="match status" value="1"/>
</dbReference>
<feature type="signal peptide" evidence="10">
    <location>
        <begin position="1"/>
        <end position="20"/>
    </location>
</feature>
<evidence type="ECO:0000313" key="13">
    <source>
        <dbReference type="EMBL" id="KAJ9151845.1"/>
    </source>
</evidence>
<dbReference type="GO" id="GO:0005783">
    <property type="term" value="C:endoplasmic reticulum"/>
    <property type="evidence" value="ECO:0007669"/>
    <property type="project" value="TreeGrafter"/>
</dbReference>
<dbReference type="EC" id="3.1.1.5" evidence="2 10"/>
<dbReference type="AlphaFoldDB" id="A0AA38RWD1"/>
<dbReference type="InterPro" id="IPR016035">
    <property type="entry name" value="Acyl_Trfase/lysoPLipase"/>
</dbReference>
<keyword evidence="3 10" id="KW-0732">Signal</keyword>
<dbReference type="Gene3D" id="3.40.1090.10">
    <property type="entry name" value="Cytosolic phospholipase A2 catalytic domain"/>
    <property type="match status" value="1"/>
</dbReference>
<dbReference type="PROSITE" id="PS51210">
    <property type="entry name" value="PLA2C"/>
    <property type="match status" value="1"/>
</dbReference>
<keyword evidence="4 9" id="KW-0378">Hydrolase</keyword>
<keyword evidence="6 9" id="KW-0443">Lipid metabolism</keyword>
<dbReference type="CDD" id="cd07203">
    <property type="entry name" value="cPLA2_Fungal_PLB"/>
    <property type="match status" value="1"/>
</dbReference>